<dbReference type="PRINTS" id="PR00180">
    <property type="entry name" value="CRETINALDHBP"/>
</dbReference>
<dbReference type="Pfam" id="PF00650">
    <property type="entry name" value="CRAL_TRIO"/>
    <property type="match status" value="1"/>
</dbReference>
<dbReference type="GO" id="GO:1902936">
    <property type="term" value="F:phosphatidylinositol bisphosphate binding"/>
    <property type="evidence" value="ECO:0007669"/>
    <property type="project" value="TreeGrafter"/>
</dbReference>
<dbReference type="SMART" id="SM01100">
    <property type="entry name" value="CRAL_TRIO_N"/>
    <property type="match status" value="1"/>
</dbReference>
<protein>
    <submittedName>
        <fullName evidence="2">Clavesin-2 like protein</fullName>
    </submittedName>
</protein>
<dbReference type="SUPFAM" id="SSF52087">
    <property type="entry name" value="CRAL/TRIO domain"/>
    <property type="match status" value="1"/>
</dbReference>
<accession>A0A8T0EWH4</accession>
<keyword evidence="3" id="KW-1185">Reference proteome</keyword>
<sequence>MIIPKDGHYPFLADAIPEEFKKKAEAELFENDASRRSGLQQLRECVLNEKDLDCRTTDDFLLKFLRARKFNIPKALSLLKKHMAFKSKNKDIFTGFDYDVMSAVIKEKVFGFLPHRCTDGCAVLVVHLDNWNPSKFSIKDISRSIVLFFYHSIRDPLTQINGYKVILDVSSRGLKHLRFCTPSNLYLLYNGTQECFPGRFKGIHIMNMSRAFQLAYTVVYPFLSEKLKKRIIFHDNYDSLQEYFPKSLIPVHFNGFKTEKAIKIEPSALLSYIGPFEIYKLNKFKLYLPDISSPSSSFSLFWVLKACEFLIWVTGRELSILPELYAVLNVLCSLSAQALGQVIMCY</sequence>
<comment type="caution">
    <text evidence="2">The sequence shown here is derived from an EMBL/GenBank/DDBJ whole genome shotgun (WGS) entry which is preliminary data.</text>
</comment>
<reference evidence="2" key="1">
    <citation type="journal article" date="2020" name="bioRxiv">
        <title>Chromosome-level reference genome of the European wasp spider Argiope bruennichi: a resource for studies on range expansion and evolutionary adaptation.</title>
        <authorList>
            <person name="Sheffer M.M."/>
            <person name="Hoppe A."/>
            <person name="Krehenwinkel H."/>
            <person name="Uhl G."/>
            <person name="Kuss A.W."/>
            <person name="Jensen L."/>
            <person name="Jensen C."/>
            <person name="Gillespie R.G."/>
            <person name="Hoff K.J."/>
            <person name="Prost S."/>
        </authorList>
    </citation>
    <scope>NUCLEOTIDE SEQUENCE</scope>
</reference>
<organism evidence="2 3">
    <name type="scientific">Argiope bruennichi</name>
    <name type="common">Wasp spider</name>
    <name type="synonym">Aranea bruennichi</name>
    <dbReference type="NCBI Taxonomy" id="94029"/>
    <lineage>
        <taxon>Eukaryota</taxon>
        <taxon>Metazoa</taxon>
        <taxon>Ecdysozoa</taxon>
        <taxon>Arthropoda</taxon>
        <taxon>Chelicerata</taxon>
        <taxon>Arachnida</taxon>
        <taxon>Araneae</taxon>
        <taxon>Araneomorphae</taxon>
        <taxon>Entelegynae</taxon>
        <taxon>Araneoidea</taxon>
        <taxon>Araneidae</taxon>
        <taxon>Argiope</taxon>
    </lineage>
</organism>
<dbReference type="InterPro" id="IPR036273">
    <property type="entry name" value="CRAL/TRIO_N_dom_sf"/>
</dbReference>
<dbReference type="InterPro" id="IPR036865">
    <property type="entry name" value="CRAL-TRIO_dom_sf"/>
</dbReference>
<dbReference type="PANTHER" id="PTHR10174:SF208">
    <property type="entry name" value="CRAL-TRIO DOMAIN-CONTAINING PROTEIN DDB_G0278031"/>
    <property type="match status" value="1"/>
</dbReference>
<dbReference type="Proteomes" id="UP000807504">
    <property type="component" value="Unassembled WGS sequence"/>
</dbReference>
<dbReference type="Pfam" id="PF03765">
    <property type="entry name" value="CRAL_TRIO_N"/>
    <property type="match status" value="1"/>
</dbReference>
<proteinExistence type="predicted"/>
<dbReference type="GO" id="GO:0016020">
    <property type="term" value="C:membrane"/>
    <property type="evidence" value="ECO:0007669"/>
    <property type="project" value="TreeGrafter"/>
</dbReference>
<evidence type="ECO:0000313" key="2">
    <source>
        <dbReference type="EMBL" id="KAF8778726.1"/>
    </source>
</evidence>
<dbReference type="SUPFAM" id="SSF46938">
    <property type="entry name" value="CRAL/TRIO N-terminal domain"/>
    <property type="match status" value="1"/>
</dbReference>
<dbReference type="InterPro" id="IPR011074">
    <property type="entry name" value="CRAL/TRIO_N_dom"/>
</dbReference>
<dbReference type="PROSITE" id="PS50191">
    <property type="entry name" value="CRAL_TRIO"/>
    <property type="match status" value="1"/>
</dbReference>
<dbReference type="PANTHER" id="PTHR10174">
    <property type="entry name" value="ALPHA-TOCOPHEROL TRANSFER PROTEIN-RELATED"/>
    <property type="match status" value="1"/>
</dbReference>
<dbReference type="Gene3D" id="1.10.8.20">
    <property type="entry name" value="N-terminal domain of phosphatidylinositol transfer protein sec14p"/>
    <property type="match status" value="1"/>
</dbReference>
<dbReference type="CDD" id="cd00170">
    <property type="entry name" value="SEC14"/>
    <property type="match status" value="1"/>
</dbReference>
<evidence type="ECO:0000313" key="3">
    <source>
        <dbReference type="Proteomes" id="UP000807504"/>
    </source>
</evidence>
<dbReference type="AlphaFoldDB" id="A0A8T0EWH4"/>
<dbReference type="SMART" id="SM00516">
    <property type="entry name" value="SEC14"/>
    <property type="match status" value="1"/>
</dbReference>
<dbReference type="Gene3D" id="3.40.525.10">
    <property type="entry name" value="CRAL-TRIO lipid binding domain"/>
    <property type="match status" value="1"/>
</dbReference>
<feature type="domain" description="CRAL-TRIO" evidence="1">
    <location>
        <begin position="97"/>
        <end position="261"/>
    </location>
</feature>
<dbReference type="InterPro" id="IPR001251">
    <property type="entry name" value="CRAL-TRIO_dom"/>
</dbReference>
<reference evidence="2" key="2">
    <citation type="submission" date="2020-06" db="EMBL/GenBank/DDBJ databases">
        <authorList>
            <person name="Sheffer M."/>
        </authorList>
    </citation>
    <scope>NUCLEOTIDE SEQUENCE</scope>
</reference>
<dbReference type="Gene3D" id="1.20.5.1200">
    <property type="entry name" value="Alpha-tocopherol transfer"/>
    <property type="match status" value="1"/>
</dbReference>
<dbReference type="EMBL" id="JABXBU010002072">
    <property type="protein sequence ID" value="KAF8778726.1"/>
    <property type="molecule type" value="Genomic_DNA"/>
</dbReference>
<gene>
    <name evidence="2" type="ORF">HNY73_015422</name>
</gene>
<evidence type="ECO:0000259" key="1">
    <source>
        <dbReference type="PROSITE" id="PS50191"/>
    </source>
</evidence>
<name>A0A8T0EWH4_ARGBR</name>